<dbReference type="SUPFAM" id="SSF54695">
    <property type="entry name" value="POZ domain"/>
    <property type="match status" value="1"/>
</dbReference>
<dbReference type="STRING" id="27342.A0A0H2RU66"/>
<dbReference type="InterPro" id="IPR000210">
    <property type="entry name" value="BTB/POZ_dom"/>
</dbReference>
<dbReference type="CDD" id="cd18186">
    <property type="entry name" value="BTB_POZ_ZBTB_KLHL-like"/>
    <property type="match status" value="1"/>
</dbReference>
<dbReference type="OrthoDB" id="2367075at2759"/>
<organism evidence="3 4">
    <name type="scientific">Schizopora paradoxa</name>
    <dbReference type="NCBI Taxonomy" id="27342"/>
    <lineage>
        <taxon>Eukaryota</taxon>
        <taxon>Fungi</taxon>
        <taxon>Dikarya</taxon>
        <taxon>Basidiomycota</taxon>
        <taxon>Agaricomycotina</taxon>
        <taxon>Agaricomycetes</taxon>
        <taxon>Hymenochaetales</taxon>
        <taxon>Schizoporaceae</taxon>
        <taxon>Schizopora</taxon>
    </lineage>
</organism>
<dbReference type="Proteomes" id="UP000053477">
    <property type="component" value="Unassembled WGS sequence"/>
</dbReference>
<dbReference type="PROSITE" id="PS50097">
    <property type="entry name" value="BTB"/>
    <property type="match status" value="1"/>
</dbReference>
<sequence>MSDTSSESKHSRGSRRRSSRHSTSSVVKFDDIDTKREAHPVFSFPDGNVTFLVEGTTFTVYRYFLQRDSPVFRDMFALGAPLDDGQGLSSMEGSKENPVRLPDLNPNDFARFLCILFPPRYNVQPFQKTDDWIGVLRVADKFQFADVRELAVEKLRSAACAVDRIHIGHRYSVRSLALSGYRDLCNRRTPLTVEEIDALESCDIALVMSKRESLGKNCSYTHYQKPLDHEVPDSAVAKWFANRLPPENA</sequence>
<accession>A0A0H2RU66</accession>
<protein>
    <recommendedName>
        <fullName evidence="2">BTB domain-containing protein</fullName>
    </recommendedName>
</protein>
<dbReference type="AlphaFoldDB" id="A0A0H2RU66"/>
<dbReference type="InParanoid" id="A0A0H2RU66"/>
<dbReference type="EMBL" id="KQ085934">
    <property type="protein sequence ID" value="KLO15122.1"/>
    <property type="molecule type" value="Genomic_DNA"/>
</dbReference>
<feature type="compositionally biased region" description="Basic residues" evidence="1">
    <location>
        <begin position="11"/>
        <end position="20"/>
    </location>
</feature>
<feature type="compositionally biased region" description="Basic and acidic residues" evidence="1">
    <location>
        <begin position="1"/>
        <end position="10"/>
    </location>
</feature>
<feature type="domain" description="BTB" evidence="2">
    <location>
        <begin position="47"/>
        <end position="125"/>
    </location>
</feature>
<name>A0A0H2RU66_9AGAM</name>
<proteinExistence type="predicted"/>
<evidence type="ECO:0000313" key="3">
    <source>
        <dbReference type="EMBL" id="KLO15122.1"/>
    </source>
</evidence>
<dbReference type="Pfam" id="PF00651">
    <property type="entry name" value="BTB"/>
    <property type="match status" value="1"/>
</dbReference>
<reference evidence="3 4" key="1">
    <citation type="submission" date="2015-04" db="EMBL/GenBank/DDBJ databases">
        <title>Complete genome sequence of Schizopora paradoxa KUC8140, a cosmopolitan wood degrader in East Asia.</title>
        <authorList>
            <consortium name="DOE Joint Genome Institute"/>
            <person name="Min B."/>
            <person name="Park H."/>
            <person name="Jang Y."/>
            <person name="Kim J.-J."/>
            <person name="Kim K.H."/>
            <person name="Pangilinan J."/>
            <person name="Lipzen A."/>
            <person name="Riley R."/>
            <person name="Grigoriev I.V."/>
            <person name="Spatafora J.W."/>
            <person name="Choi I.-G."/>
        </authorList>
    </citation>
    <scope>NUCLEOTIDE SEQUENCE [LARGE SCALE GENOMIC DNA]</scope>
    <source>
        <strain evidence="3 4">KUC8140</strain>
    </source>
</reference>
<dbReference type="Gene3D" id="3.30.710.10">
    <property type="entry name" value="Potassium Channel Kv1.1, Chain A"/>
    <property type="match status" value="1"/>
</dbReference>
<evidence type="ECO:0000259" key="2">
    <source>
        <dbReference type="PROSITE" id="PS50097"/>
    </source>
</evidence>
<evidence type="ECO:0000256" key="1">
    <source>
        <dbReference type="SAM" id="MobiDB-lite"/>
    </source>
</evidence>
<gene>
    <name evidence="3" type="ORF">SCHPADRAFT_902697</name>
</gene>
<dbReference type="InterPro" id="IPR011333">
    <property type="entry name" value="SKP1/BTB/POZ_sf"/>
</dbReference>
<evidence type="ECO:0000313" key="4">
    <source>
        <dbReference type="Proteomes" id="UP000053477"/>
    </source>
</evidence>
<feature type="region of interest" description="Disordered" evidence="1">
    <location>
        <begin position="1"/>
        <end position="26"/>
    </location>
</feature>
<keyword evidence="4" id="KW-1185">Reference proteome</keyword>
<dbReference type="SMART" id="SM00225">
    <property type="entry name" value="BTB"/>
    <property type="match status" value="1"/>
</dbReference>